<gene>
    <name evidence="1" type="ORF">NK6_1266</name>
</gene>
<sequence>MFCPKLFWGATMTRLREGKLEDVYGRLRKMSFLVLAACFAICSIVSAHADDDDRGRGGESRAYAIGLWGDLPYSDLQAQVGVPNLIADMNDQKLAFTVHDGDLKAGSGTPGSVTPTTCSDALYQQGLGYFNALKSAAMVTPGDNDWTDCDRPANGSFNSRDRLDHERKVFFSTDYSLGQRPIKQQVQHDKLCLDHNNQLTGCVENRRWIMKGVVYATLNIQGSCNNRCDTLPDDAEWAARNNANILWMQQTFEMARTYRAAAIMFISQADPGWDQSDGTRAPLRDPKTLAQTDANPDGFQAFLVALRDEVVAFGKPVAYVHGDSHYFRIDRPFLDAKGRRLENFVRVETFGDNQANGNNDVHWLKVFVDDRSREVFAFQPQIVPANRTAVPAPPKRGDD</sequence>
<dbReference type="Proteomes" id="UP000063308">
    <property type="component" value="Chromosome"/>
</dbReference>
<proteinExistence type="predicted"/>
<accession>A0A0E3VST1</accession>
<organism evidence="1 2">
    <name type="scientific">Bradyrhizobium diazoefficiens</name>
    <dbReference type="NCBI Taxonomy" id="1355477"/>
    <lineage>
        <taxon>Bacteria</taxon>
        <taxon>Pseudomonadati</taxon>
        <taxon>Pseudomonadota</taxon>
        <taxon>Alphaproteobacteria</taxon>
        <taxon>Hyphomicrobiales</taxon>
        <taxon>Nitrobacteraceae</taxon>
        <taxon>Bradyrhizobium</taxon>
    </lineage>
</organism>
<reference evidence="1 2" key="1">
    <citation type="submission" date="2014-11" db="EMBL/GenBank/DDBJ databases">
        <title>Symbiosis island explosion on the genome of extra-slow-growing strains of soybean bradyrhizobia with massive insertion sequences.</title>
        <authorList>
            <person name="Iida T."/>
            <person name="Minamisawa K."/>
        </authorList>
    </citation>
    <scope>NUCLEOTIDE SEQUENCE [LARGE SCALE GENOMIC DNA]</scope>
    <source>
        <strain evidence="1 2">NK6</strain>
    </source>
</reference>
<evidence type="ECO:0000313" key="2">
    <source>
        <dbReference type="Proteomes" id="UP000063308"/>
    </source>
</evidence>
<dbReference type="AlphaFoldDB" id="A0A0E3VST1"/>
<protein>
    <submittedName>
        <fullName evidence="1">Uncharacterized protein</fullName>
    </submittedName>
</protein>
<evidence type="ECO:0000313" key="1">
    <source>
        <dbReference type="EMBL" id="BAR54450.1"/>
    </source>
</evidence>
<dbReference type="EMBL" id="AP014685">
    <property type="protein sequence ID" value="BAR54450.1"/>
    <property type="molecule type" value="Genomic_DNA"/>
</dbReference>
<name>A0A0E3VST1_9BRAD</name>